<evidence type="ECO:0000256" key="7">
    <source>
        <dbReference type="ARBA" id="ARBA00023027"/>
    </source>
</evidence>
<dbReference type="FunFam" id="3.40.605.10:FF:000007">
    <property type="entry name" value="NAD/NADP-dependent betaine aldehyde dehydrogenase"/>
    <property type="match status" value="1"/>
</dbReference>
<proteinExistence type="inferred from homology"/>
<dbReference type="PANTHER" id="PTHR42991:SF1">
    <property type="entry name" value="ALDEHYDE DEHYDROGENASE"/>
    <property type="match status" value="1"/>
</dbReference>
<dbReference type="UniPathway" id="UPA00071"/>
<gene>
    <name evidence="12" type="ORF">C7452_0388</name>
</gene>
<comment type="similarity">
    <text evidence="2 10">Belongs to the aldehyde dehydrogenase family.</text>
</comment>
<comment type="caution">
    <text evidence="12">The sequence shown here is derived from an EMBL/GenBank/DDBJ whole genome shotgun (WGS) entry which is preliminary data.</text>
</comment>
<comment type="subunit">
    <text evidence="3">Homotetramer.</text>
</comment>
<evidence type="ECO:0000256" key="10">
    <source>
        <dbReference type="RuleBase" id="RU003345"/>
    </source>
</evidence>
<evidence type="ECO:0000256" key="2">
    <source>
        <dbReference type="ARBA" id="ARBA00009986"/>
    </source>
</evidence>
<dbReference type="GO" id="GO:0008911">
    <property type="term" value="F:lactaldehyde dehydrogenase (NAD+) activity"/>
    <property type="evidence" value="ECO:0007669"/>
    <property type="project" value="UniProtKB-EC"/>
</dbReference>
<dbReference type="AlphaFoldDB" id="A0A371NEH1"/>
<dbReference type="Proteomes" id="UP000256864">
    <property type="component" value="Unassembled WGS sequence"/>
</dbReference>
<dbReference type="NCBIfam" id="NF040648">
    <property type="entry name" value="lactal_redase_Meth"/>
    <property type="match status" value="1"/>
</dbReference>
<sequence>MEMIIDGEGAGGDRIFTVRNPFNGDEVDTVPLAGRNDVERAIMAAHRARDAMADLSARKISEKLYDVADELKAEMDGFARLITLESGKPIRFSRDEVKRSVETARLCAEEAGRLYGESIPMDAGIGGGGLLGFTLRIPLGVVAAITPFNYPLNLAIHKVGPALAAGNTTILKPSLEAPLSALKLAWILSQHFPAGAVNAVTGRGSEVGDVIIDSPLIDKISFTGSVEVGRYISGRASMKRVTLELGGNDPLIVMDDADVDSAVEAAARGSYLYSGQVCIAVKRMIVHEDVADEFADKLVDRTKGLRAGDPMDMGTDVGPLINEGAAREVERVILAAVEDGAELLCGGSRRGNFVEPTVLDRVLPGMEVVERETFGPVSPIIRFADADEAIEIANGTCYALQAGVFTENIRTALRMATEIEAGTVLVNKQPTFRVDHMPFGGFKCSGMGKEGVKYAIRDMTRTKLIVLNGN</sequence>
<evidence type="ECO:0000259" key="11">
    <source>
        <dbReference type="Pfam" id="PF00171"/>
    </source>
</evidence>
<dbReference type="InterPro" id="IPR029510">
    <property type="entry name" value="Ald_DH_CS_GLU"/>
</dbReference>
<dbReference type="InterPro" id="IPR053404">
    <property type="entry name" value="Lactaldehyde_DH"/>
</dbReference>
<dbReference type="RefSeq" id="WP_115892062.1">
    <property type="nucleotide sequence ID" value="NZ_QREL01000001.1"/>
</dbReference>
<keyword evidence="13" id="KW-1185">Reference proteome</keyword>
<protein>
    <recommendedName>
        <fullName evidence="5">Lactaldehyde dehydrogenase</fullName>
        <ecNumber evidence="4">1.2.1.22</ecNumber>
    </recommendedName>
</protein>
<evidence type="ECO:0000256" key="9">
    <source>
        <dbReference type="PROSITE-ProRule" id="PRU10007"/>
    </source>
</evidence>
<dbReference type="InterPro" id="IPR016161">
    <property type="entry name" value="Ald_DH/histidinol_DH"/>
</dbReference>
<feature type="active site" evidence="9">
    <location>
        <position position="244"/>
    </location>
</feature>
<dbReference type="Gene3D" id="3.40.605.10">
    <property type="entry name" value="Aldehyde Dehydrogenase, Chain A, domain 1"/>
    <property type="match status" value="1"/>
</dbReference>
<organism evidence="12 13">
    <name type="scientific">Methanothermobacter defluvii</name>
    <dbReference type="NCBI Taxonomy" id="49339"/>
    <lineage>
        <taxon>Archaea</taxon>
        <taxon>Methanobacteriati</taxon>
        <taxon>Methanobacteriota</taxon>
        <taxon>Methanomada group</taxon>
        <taxon>Methanobacteria</taxon>
        <taxon>Methanobacteriales</taxon>
        <taxon>Methanobacteriaceae</taxon>
        <taxon>Methanothermobacter</taxon>
    </lineage>
</organism>
<comment type="catalytic activity">
    <reaction evidence="8">
        <text>(S)-lactaldehyde + NAD(+) + H2O = (S)-lactate + NADH + 2 H(+)</text>
        <dbReference type="Rhea" id="RHEA:14277"/>
        <dbReference type="ChEBI" id="CHEBI:15377"/>
        <dbReference type="ChEBI" id="CHEBI:15378"/>
        <dbReference type="ChEBI" id="CHEBI:16651"/>
        <dbReference type="ChEBI" id="CHEBI:18041"/>
        <dbReference type="ChEBI" id="CHEBI:57540"/>
        <dbReference type="ChEBI" id="CHEBI:57945"/>
        <dbReference type="EC" id="1.2.1.22"/>
    </reaction>
</comment>
<dbReference type="Gene3D" id="3.40.309.10">
    <property type="entry name" value="Aldehyde Dehydrogenase, Chain A, domain 2"/>
    <property type="match status" value="1"/>
</dbReference>
<dbReference type="InterPro" id="IPR016160">
    <property type="entry name" value="Ald_DH_CS_CYS"/>
</dbReference>
<evidence type="ECO:0000256" key="5">
    <source>
        <dbReference type="ARBA" id="ARBA00019663"/>
    </source>
</evidence>
<dbReference type="EMBL" id="QREL01000001">
    <property type="protein sequence ID" value="REE28380.1"/>
    <property type="molecule type" value="Genomic_DNA"/>
</dbReference>
<feature type="domain" description="Aldehyde dehydrogenase" evidence="11">
    <location>
        <begin position="14"/>
        <end position="464"/>
    </location>
</feature>
<keyword evidence="6 10" id="KW-0560">Oxidoreductase</keyword>
<evidence type="ECO:0000313" key="12">
    <source>
        <dbReference type="EMBL" id="REE28380.1"/>
    </source>
</evidence>
<evidence type="ECO:0000313" key="13">
    <source>
        <dbReference type="Proteomes" id="UP000256864"/>
    </source>
</evidence>
<evidence type="ECO:0000256" key="6">
    <source>
        <dbReference type="ARBA" id="ARBA00023002"/>
    </source>
</evidence>
<dbReference type="PANTHER" id="PTHR42991">
    <property type="entry name" value="ALDEHYDE DEHYDROGENASE"/>
    <property type="match status" value="1"/>
</dbReference>
<dbReference type="Pfam" id="PF00171">
    <property type="entry name" value="Aldedh"/>
    <property type="match status" value="1"/>
</dbReference>
<dbReference type="PROSITE" id="PS00070">
    <property type="entry name" value="ALDEHYDE_DEHYDR_CYS"/>
    <property type="match status" value="1"/>
</dbReference>
<dbReference type="InterPro" id="IPR015590">
    <property type="entry name" value="Aldehyde_DH_dom"/>
</dbReference>
<dbReference type="EC" id="1.2.1.22" evidence="4"/>
<dbReference type="InterPro" id="IPR016162">
    <property type="entry name" value="Ald_DH_N"/>
</dbReference>
<reference evidence="12 13" key="1">
    <citation type="submission" date="2018-07" db="EMBL/GenBank/DDBJ databases">
        <title>Genomic Encyclopedia of Type Strains, Phase IV (KMG-IV): sequencing the most valuable type-strain genomes for metagenomic binning, comparative biology and taxonomic classification.</title>
        <authorList>
            <person name="Goeker M."/>
        </authorList>
    </citation>
    <scope>NUCLEOTIDE SEQUENCE [LARGE SCALE GENOMIC DNA]</scope>
    <source>
        <strain evidence="12 13">DSM 7466</strain>
    </source>
</reference>
<evidence type="ECO:0000256" key="8">
    <source>
        <dbReference type="ARBA" id="ARBA00049147"/>
    </source>
</evidence>
<comment type="pathway">
    <text evidence="1">Cofactor biosynthesis; coenzyme F420 biosynthesis.</text>
</comment>
<evidence type="ECO:0000256" key="3">
    <source>
        <dbReference type="ARBA" id="ARBA00011881"/>
    </source>
</evidence>
<dbReference type="InterPro" id="IPR051020">
    <property type="entry name" value="ALDH-related_metabolic_enz"/>
</dbReference>
<dbReference type="InterPro" id="IPR016163">
    <property type="entry name" value="Ald_DH_C"/>
</dbReference>
<dbReference type="PROSITE" id="PS00687">
    <property type="entry name" value="ALDEHYDE_DEHYDR_GLU"/>
    <property type="match status" value="1"/>
</dbReference>
<evidence type="ECO:0000256" key="4">
    <source>
        <dbReference type="ARBA" id="ARBA00013052"/>
    </source>
</evidence>
<evidence type="ECO:0000256" key="1">
    <source>
        <dbReference type="ARBA" id="ARBA00005036"/>
    </source>
</evidence>
<keyword evidence="7" id="KW-0520">NAD</keyword>
<dbReference type="FunFam" id="3.40.309.10:FF:000009">
    <property type="entry name" value="Aldehyde dehydrogenase A"/>
    <property type="match status" value="1"/>
</dbReference>
<dbReference type="SUPFAM" id="SSF53720">
    <property type="entry name" value="ALDH-like"/>
    <property type="match status" value="1"/>
</dbReference>
<accession>A0A371NEH1</accession>
<name>A0A371NEH1_9EURY</name>